<name>A0A8J2KUF8_9HEXA</name>
<dbReference type="AlphaFoldDB" id="A0A8J2KUF8"/>
<dbReference type="Pfam" id="PF26080">
    <property type="entry name" value="CUB_animal"/>
    <property type="match status" value="1"/>
</dbReference>
<comment type="caution">
    <text evidence="3">The sequence shown here is derived from an EMBL/GenBank/DDBJ whole genome shotgun (WGS) entry which is preliminary data.</text>
</comment>
<keyword evidence="1" id="KW-0732">Signal</keyword>
<feature type="chain" id="PRO_5035231504" description="CUB domain-containing protein" evidence="1">
    <location>
        <begin position="26"/>
        <end position="399"/>
    </location>
</feature>
<gene>
    <name evidence="3" type="ORF">AFUS01_LOCUS30351</name>
</gene>
<dbReference type="EMBL" id="CAJVCH010463851">
    <property type="protein sequence ID" value="CAG7819936.1"/>
    <property type="molecule type" value="Genomic_DNA"/>
</dbReference>
<evidence type="ECO:0000313" key="3">
    <source>
        <dbReference type="EMBL" id="CAG7819936.1"/>
    </source>
</evidence>
<evidence type="ECO:0000256" key="1">
    <source>
        <dbReference type="SAM" id="SignalP"/>
    </source>
</evidence>
<dbReference type="PANTHER" id="PTHR33236">
    <property type="entry name" value="INTRAFLAGELLAR TRANSPORT PROTEIN 122 FAMILY PROTEIN-RELATED"/>
    <property type="match status" value="1"/>
</dbReference>
<evidence type="ECO:0000259" key="2">
    <source>
        <dbReference type="Pfam" id="PF26080"/>
    </source>
</evidence>
<reference evidence="3" key="1">
    <citation type="submission" date="2021-06" db="EMBL/GenBank/DDBJ databases">
        <authorList>
            <person name="Hodson N. C."/>
            <person name="Mongue J. A."/>
            <person name="Jaron S. K."/>
        </authorList>
    </citation>
    <scope>NUCLEOTIDE SEQUENCE</scope>
</reference>
<dbReference type="Proteomes" id="UP000708208">
    <property type="component" value="Unassembled WGS sequence"/>
</dbReference>
<feature type="domain" description="CUB" evidence="2">
    <location>
        <begin position="215"/>
        <end position="397"/>
    </location>
</feature>
<dbReference type="InterPro" id="IPR058698">
    <property type="entry name" value="CUB_metazoa"/>
</dbReference>
<organism evidence="3 4">
    <name type="scientific">Allacma fusca</name>
    <dbReference type="NCBI Taxonomy" id="39272"/>
    <lineage>
        <taxon>Eukaryota</taxon>
        <taxon>Metazoa</taxon>
        <taxon>Ecdysozoa</taxon>
        <taxon>Arthropoda</taxon>
        <taxon>Hexapoda</taxon>
        <taxon>Collembola</taxon>
        <taxon>Symphypleona</taxon>
        <taxon>Sminthuridae</taxon>
        <taxon>Allacma</taxon>
    </lineage>
</organism>
<evidence type="ECO:0000313" key="4">
    <source>
        <dbReference type="Proteomes" id="UP000708208"/>
    </source>
</evidence>
<protein>
    <recommendedName>
        <fullName evidence="2">CUB domain-containing protein</fullName>
    </recommendedName>
</protein>
<keyword evidence="4" id="KW-1185">Reference proteome</keyword>
<sequence length="399" mass="44010">MENRGIILTGTFLVHVIFMHANVLGGSIHHLSAVEDVKYVSIQSVPKILGDEVCGDDSFTGICLNSTECEGRGGNSNEKCWNNDVCCKITARCPSNSNPCVIRHSGTTVVNENGVSDYRRTYRFVKAENICQLRLDFDEFELAQPDAQANCNNDLMQVISPRAGLGICGSNSQQHIYLNYDSRSYIDIIMRIRNVDAKYRIRSTFIECDSEMLAPVNCLQYFADLDGTVKSFNSGHRQLNNLEYSICVASYEGVSKIQWKRCAEQSFFISGSGFNVGSKQSPNCAKDWVQIYGQDRYCGNGFNAITSSAQPFLLNVHFDGVEGFGVSLPTDPAQCNGQIITDPYTGGTFTCTVDAGPDPECSCVFAPPPPPIIGPPIFDPTNDIDVNNTGFCLNYEQMW</sequence>
<proteinExistence type="predicted"/>
<dbReference type="PANTHER" id="PTHR33236:SF5">
    <property type="entry name" value="CUB DOMAIN-CONTAINING PROTEIN"/>
    <property type="match status" value="1"/>
</dbReference>
<dbReference type="OrthoDB" id="6337346at2759"/>
<feature type="signal peptide" evidence="1">
    <location>
        <begin position="1"/>
        <end position="25"/>
    </location>
</feature>
<accession>A0A8J2KUF8</accession>